<evidence type="ECO:0000313" key="3">
    <source>
        <dbReference type="Proteomes" id="UP000193900"/>
    </source>
</evidence>
<proteinExistence type="predicted"/>
<dbReference type="GO" id="GO:0016740">
    <property type="term" value="F:transferase activity"/>
    <property type="evidence" value="ECO:0007669"/>
    <property type="project" value="UniProtKB-KW"/>
</dbReference>
<organism evidence="2 3">
    <name type="scientific">Roseisalinus antarcticus</name>
    <dbReference type="NCBI Taxonomy" id="254357"/>
    <lineage>
        <taxon>Bacteria</taxon>
        <taxon>Pseudomonadati</taxon>
        <taxon>Pseudomonadota</taxon>
        <taxon>Alphaproteobacteria</taxon>
        <taxon>Rhodobacterales</taxon>
        <taxon>Roseobacteraceae</taxon>
        <taxon>Roseisalinus</taxon>
    </lineage>
</organism>
<dbReference type="InterPro" id="IPR007345">
    <property type="entry name" value="Polysacch_pyruvyl_Trfase"/>
</dbReference>
<protein>
    <submittedName>
        <fullName evidence="2">Polysaccharide pyruvyl transferase</fullName>
    </submittedName>
</protein>
<sequence length="374" mass="41129">MAKTTALVHFNHKMVDGKVAWNDLGTTDFRPNYGDMLVCAALLQHLGPAAAEAGETRMMFGQPARPADVALVRGSTYVHKNFDYRKAMKTLEGFDCPIAIIGLGAQSQQNDPTFLDDNADARDFVACLNERSKSISVRGAFTAEVLTRLGAQNIRVTGCPSLFYSCAVPSVTLPGLLDTPERRLGVSLHTGLRGSIYCRDPAKAREKHVQALVHAIEGSSKAGFFEQGVKLEFDLADHRLPFEARMAAAREVLAHIGGEGALSPEQVIAHTVSVRSIDDWLSKVRDVDAMVGFRFHGNMVGLLQGLPCYYWTYDSRLKEFCELYKLPYSDVAEEWVDPVRAMLDHDWDAANAAFATCHAELKACYAENGIETVL</sequence>
<dbReference type="Pfam" id="PF04230">
    <property type="entry name" value="PS_pyruv_trans"/>
    <property type="match status" value="1"/>
</dbReference>
<dbReference type="RefSeq" id="WP_085880131.1">
    <property type="nucleotide sequence ID" value="NZ_FWFZ01000021.1"/>
</dbReference>
<keyword evidence="2" id="KW-0808">Transferase</keyword>
<accession>A0A1Y5TPL1</accession>
<dbReference type="EMBL" id="FWFZ01000021">
    <property type="protein sequence ID" value="SLN68959.1"/>
    <property type="molecule type" value="Genomic_DNA"/>
</dbReference>
<name>A0A1Y5TPL1_9RHOB</name>
<gene>
    <name evidence="2" type="ORF">ROA7023_03343</name>
</gene>
<dbReference type="OrthoDB" id="9767435at2"/>
<dbReference type="Proteomes" id="UP000193900">
    <property type="component" value="Unassembled WGS sequence"/>
</dbReference>
<evidence type="ECO:0000313" key="2">
    <source>
        <dbReference type="EMBL" id="SLN68959.1"/>
    </source>
</evidence>
<feature type="domain" description="Polysaccharide pyruvyl transferase" evidence="1">
    <location>
        <begin position="32"/>
        <end position="315"/>
    </location>
</feature>
<evidence type="ECO:0000259" key="1">
    <source>
        <dbReference type="Pfam" id="PF04230"/>
    </source>
</evidence>
<reference evidence="2 3" key="1">
    <citation type="submission" date="2017-03" db="EMBL/GenBank/DDBJ databases">
        <authorList>
            <person name="Afonso C.L."/>
            <person name="Miller P.J."/>
            <person name="Scott M.A."/>
            <person name="Spackman E."/>
            <person name="Goraichik I."/>
            <person name="Dimitrov K.M."/>
            <person name="Suarez D.L."/>
            <person name="Swayne D.E."/>
        </authorList>
    </citation>
    <scope>NUCLEOTIDE SEQUENCE [LARGE SCALE GENOMIC DNA]</scope>
    <source>
        <strain evidence="2 3">CECT 7023</strain>
    </source>
</reference>
<dbReference type="AlphaFoldDB" id="A0A1Y5TPL1"/>
<keyword evidence="3" id="KW-1185">Reference proteome</keyword>